<dbReference type="CDD" id="cd08168">
    <property type="entry name" value="Cytochrom_C3"/>
    <property type="match status" value="4"/>
</dbReference>
<evidence type="ECO:0000256" key="6">
    <source>
        <dbReference type="PIRSR" id="PIRSR602322-1"/>
    </source>
</evidence>
<feature type="domain" description="Class III cytochrome C" evidence="7">
    <location>
        <begin position="309"/>
        <end position="374"/>
    </location>
</feature>
<dbReference type="Proteomes" id="UP000777784">
    <property type="component" value="Unassembled WGS sequence"/>
</dbReference>
<dbReference type="GO" id="GO:0020037">
    <property type="term" value="F:heme binding"/>
    <property type="evidence" value="ECO:0007669"/>
    <property type="project" value="InterPro"/>
</dbReference>
<feature type="binding site" description="axial binding residue" evidence="6">
    <location>
        <position position="176"/>
    </location>
    <ligand>
        <name>heme c</name>
        <dbReference type="ChEBI" id="CHEBI:61717"/>
        <label>1</label>
    </ligand>
    <ligandPart>
        <name>Fe</name>
        <dbReference type="ChEBI" id="CHEBI:18248"/>
    </ligandPart>
</feature>
<feature type="binding site" description="axial binding residue" evidence="6">
    <location>
        <position position="205"/>
    </location>
    <ligand>
        <name>heme c</name>
        <dbReference type="ChEBI" id="CHEBI:61717"/>
        <label>1</label>
    </ligand>
    <ligandPart>
        <name>Fe</name>
        <dbReference type="ChEBI" id="CHEBI:18248"/>
    </ligandPart>
</feature>
<dbReference type="InterPro" id="IPR002322">
    <property type="entry name" value="Cyt_c_III"/>
</dbReference>
<dbReference type="Pfam" id="PF02085">
    <property type="entry name" value="Cytochrom_CIII"/>
    <property type="match status" value="3"/>
</dbReference>
<feature type="domain" description="Class III cytochrome C" evidence="7">
    <location>
        <begin position="139"/>
        <end position="226"/>
    </location>
</feature>
<evidence type="ECO:0000313" key="9">
    <source>
        <dbReference type="Proteomes" id="UP000777784"/>
    </source>
</evidence>
<feature type="binding site" description="axial binding residue" evidence="6">
    <location>
        <position position="177"/>
    </location>
    <ligand>
        <name>heme c</name>
        <dbReference type="ChEBI" id="CHEBI:61717"/>
        <label>1</label>
    </ligand>
    <ligandPart>
        <name>Fe</name>
        <dbReference type="ChEBI" id="CHEBI:18248"/>
    </ligandPart>
</feature>
<feature type="binding site" description="axial binding residue" evidence="6">
    <location>
        <position position="206"/>
    </location>
    <ligand>
        <name>heme c</name>
        <dbReference type="ChEBI" id="CHEBI:61717"/>
        <label>1</label>
    </ligand>
    <ligandPart>
        <name>Fe</name>
        <dbReference type="ChEBI" id="CHEBI:18248"/>
    </ligandPart>
</feature>
<proteinExistence type="predicted"/>
<gene>
    <name evidence="8" type="ORF">KJ970_08770</name>
</gene>
<keyword evidence="4" id="KW-0249">Electron transport</keyword>
<evidence type="ECO:0000259" key="7">
    <source>
        <dbReference type="Pfam" id="PF02085"/>
    </source>
</evidence>
<dbReference type="PROSITE" id="PS51257">
    <property type="entry name" value="PROKAR_LIPOPROTEIN"/>
    <property type="match status" value="1"/>
</dbReference>
<sequence>MIRERLFTAAALCGLILALGCGQGDKAVSTESGISEWSLPYQRIPTGGEDPAEYGPDDSTVLAEMPGNMGEVGFSHFTHASNAMNGYRIPCRVCHHNVAEGEDPGERCADCHRPPHDGDPAHGGPDDNMLFIGKNQDPAKVLPVPFTHFSHASNQGHKIACETCHHTGDLMACSECHQADVSLVSEKGKFIPKMKRAAHLKCKGCHQAVNDRHPEAPAPITCKGCHTLEAPRRLAGPLSLDRAYHLDCIGCHQRVALAIPGAHAPGGDCGGCHRWEKPPKDDSAGTTMSMVALNDLGPSALEISFGQDRKPTTPLNHRHHQELIEHCETCHHEGLDIATCSDCHEAEDAKEIYHQLCIGCHEELGAPARCSACHPEH</sequence>
<feature type="domain" description="Class III cytochrome C" evidence="7">
    <location>
        <begin position="65"/>
        <end position="115"/>
    </location>
</feature>
<dbReference type="EMBL" id="JAHJDP010000042">
    <property type="protein sequence ID" value="MBU2691009.1"/>
    <property type="molecule type" value="Genomic_DNA"/>
</dbReference>
<feature type="binding site" description="axial binding residue" evidence="6">
    <location>
        <position position="226"/>
    </location>
    <ligand>
        <name>heme c</name>
        <dbReference type="ChEBI" id="CHEBI:61717"/>
        <label>1</label>
    </ligand>
    <ligandPart>
        <name>Fe</name>
        <dbReference type="ChEBI" id="CHEBI:18248"/>
    </ligandPart>
</feature>
<dbReference type="InterPro" id="IPR020942">
    <property type="entry name" value="Cyt_c_III_dom"/>
</dbReference>
<organism evidence="8 9">
    <name type="scientific">Eiseniibacteriota bacterium</name>
    <dbReference type="NCBI Taxonomy" id="2212470"/>
    <lineage>
        <taxon>Bacteria</taxon>
        <taxon>Candidatus Eiseniibacteriota</taxon>
    </lineage>
</organism>
<dbReference type="GO" id="GO:0046872">
    <property type="term" value="F:metal ion binding"/>
    <property type="evidence" value="ECO:0007669"/>
    <property type="project" value="UniProtKB-KW"/>
</dbReference>
<evidence type="ECO:0000256" key="2">
    <source>
        <dbReference type="ARBA" id="ARBA00022617"/>
    </source>
</evidence>
<accession>A0A948RZB9</accession>
<dbReference type="AlphaFoldDB" id="A0A948RZB9"/>
<dbReference type="Gene3D" id="3.90.10.10">
    <property type="entry name" value="Cytochrome C3"/>
    <property type="match status" value="4"/>
</dbReference>
<evidence type="ECO:0000256" key="1">
    <source>
        <dbReference type="ARBA" id="ARBA00022448"/>
    </source>
</evidence>
<feature type="binding site" description="axial binding residue" evidence="6">
    <location>
        <position position="148"/>
    </location>
    <ligand>
        <name>heme c</name>
        <dbReference type="ChEBI" id="CHEBI:61717"/>
        <label>1</label>
    </ligand>
    <ligandPart>
        <name>Fe</name>
        <dbReference type="ChEBI" id="CHEBI:18248"/>
    </ligandPart>
</feature>
<keyword evidence="2 6" id="KW-0349">Heme</keyword>
<keyword evidence="5 6" id="KW-0408">Iron</keyword>
<feature type="binding site" description="axial binding residue" evidence="6">
    <location>
        <position position="164"/>
    </location>
    <ligand>
        <name>heme c</name>
        <dbReference type="ChEBI" id="CHEBI:61717"/>
        <label>1</label>
    </ligand>
    <ligandPart>
        <name>Fe</name>
        <dbReference type="ChEBI" id="CHEBI:18248"/>
    </ligandPart>
</feature>
<evidence type="ECO:0000256" key="3">
    <source>
        <dbReference type="ARBA" id="ARBA00022723"/>
    </source>
</evidence>
<dbReference type="InterPro" id="IPR036280">
    <property type="entry name" value="Multihaem_cyt_sf"/>
</dbReference>
<feature type="binding site" description="axial binding residue" evidence="6">
    <location>
        <position position="165"/>
    </location>
    <ligand>
        <name>heme c</name>
        <dbReference type="ChEBI" id="CHEBI:61717"/>
        <label>1</label>
    </ligand>
    <ligandPart>
        <name>Fe</name>
        <dbReference type="ChEBI" id="CHEBI:18248"/>
    </ligandPart>
</feature>
<dbReference type="PRINTS" id="PR00609">
    <property type="entry name" value="CYTOCHROMEC3"/>
</dbReference>
<feature type="binding site" description="axial binding residue" evidence="6">
    <location>
        <position position="225"/>
    </location>
    <ligand>
        <name>heme c</name>
        <dbReference type="ChEBI" id="CHEBI:61717"/>
        <label>1</label>
    </ligand>
    <ligandPart>
        <name>Fe</name>
        <dbReference type="ChEBI" id="CHEBI:18248"/>
    </ligandPart>
</feature>
<feature type="binding site" description="axial binding residue" evidence="6">
    <location>
        <position position="173"/>
    </location>
    <ligand>
        <name>heme c</name>
        <dbReference type="ChEBI" id="CHEBI:61717"/>
        <label>1</label>
    </ligand>
    <ligandPart>
        <name>Fe</name>
        <dbReference type="ChEBI" id="CHEBI:18248"/>
    </ligandPart>
</feature>
<evidence type="ECO:0000256" key="4">
    <source>
        <dbReference type="ARBA" id="ARBA00022982"/>
    </source>
</evidence>
<name>A0A948RZB9_UNCEI</name>
<dbReference type="SUPFAM" id="SSF48695">
    <property type="entry name" value="Multiheme cytochromes"/>
    <property type="match status" value="2"/>
</dbReference>
<reference evidence="8" key="1">
    <citation type="submission" date="2021-05" db="EMBL/GenBank/DDBJ databases">
        <title>Energy efficiency and biological interactions define the core microbiome of deep oligotrophic groundwater.</title>
        <authorList>
            <person name="Mehrshad M."/>
            <person name="Lopez-Fernandez M."/>
            <person name="Bell E."/>
            <person name="Bernier-Latmani R."/>
            <person name="Bertilsson S."/>
            <person name="Dopson M."/>
        </authorList>
    </citation>
    <scope>NUCLEOTIDE SEQUENCE</scope>
    <source>
        <strain evidence="8">Modern_marine.mb.64</strain>
    </source>
</reference>
<feature type="binding site" description="axial binding residue" evidence="6">
    <location>
        <position position="161"/>
    </location>
    <ligand>
        <name>heme c</name>
        <dbReference type="ChEBI" id="CHEBI:61717"/>
        <label>1</label>
    </ligand>
    <ligandPart>
        <name>Fe</name>
        <dbReference type="ChEBI" id="CHEBI:18248"/>
    </ligandPart>
</feature>
<evidence type="ECO:0000313" key="8">
    <source>
        <dbReference type="EMBL" id="MBU2691009.1"/>
    </source>
</evidence>
<feature type="binding site" description="axial binding residue" evidence="6">
    <location>
        <position position="202"/>
    </location>
    <ligand>
        <name>heme c</name>
        <dbReference type="ChEBI" id="CHEBI:61717"/>
        <label>1</label>
    </ligand>
    <ligandPart>
        <name>Fe</name>
        <dbReference type="ChEBI" id="CHEBI:18248"/>
    </ligandPart>
</feature>
<feature type="binding site" description="axial binding residue" evidence="6">
    <location>
        <position position="166"/>
    </location>
    <ligand>
        <name>heme c</name>
        <dbReference type="ChEBI" id="CHEBI:61717"/>
        <label>1</label>
    </ligand>
    <ligandPart>
        <name>Fe</name>
        <dbReference type="ChEBI" id="CHEBI:18248"/>
    </ligandPart>
</feature>
<feature type="binding site" description="axial binding residue" evidence="6">
    <location>
        <position position="222"/>
    </location>
    <ligand>
        <name>heme c</name>
        <dbReference type="ChEBI" id="CHEBI:61717"/>
        <label>1</label>
    </ligand>
    <ligandPart>
        <name>Fe</name>
        <dbReference type="ChEBI" id="CHEBI:18248"/>
    </ligandPart>
</feature>
<protein>
    <submittedName>
        <fullName evidence="8">Cytochrome c family protein</fullName>
    </submittedName>
</protein>
<evidence type="ECO:0000256" key="5">
    <source>
        <dbReference type="ARBA" id="ARBA00023004"/>
    </source>
</evidence>
<dbReference type="GO" id="GO:0009055">
    <property type="term" value="F:electron transfer activity"/>
    <property type="evidence" value="ECO:0007669"/>
    <property type="project" value="InterPro"/>
</dbReference>
<comment type="caution">
    <text evidence="8">The sequence shown here is derived from an EMBL/GenBank/DDBJ whole genome shotgun (WGS) entry which is preliminary data.</text>
</comment>
<keyword evidence="3 6" id="KW-0479">Metal-binding</keyword>
<keyword evidence="1" id="KW-0813">Transport</keyword>
<comment type="cofactor">
    <cofactor evidence="6">
        <name>heme c</name>
        <dbReference type="ChEBI" id="CHEBI:61717"/>
    </cofactor>
    <text evidence="6">Binds 4 heme c groups covalently per monomer.</text>
</comment>
<feature type="binding site" description="axial binding residue" evidence="6">
    <location>
        <position position="151"/>
    </location>
    <ligand>
        <name>heme c</name>
        <dbReference type="ChEBI" id="CHEBI:61717"/>
        <label>1</label>
    </ligand>
    <ligandPart>
        <name>Fe</name>
        <dbReference type="ChEBI" id="CHEBI:18248"/>
    </ligandPart>
</feature>